<gene>
    <name evidence="2" type="ORF">J8A68_003020</name>
</gene>
<dbReference type="Proteomes" id="UP000694255">
    <property type="component" value="Unassembled WGS sequence"/>
</dbReference>
<evidence type="ECO:0000313" key="3">
    <source>
        <dbReference type="Proteomes" id="UP000694255"/>
    </source>
</evidence>
<sequence length="343" mass="39608">MPVELLDTNPKTHIYHQLPIADKLGTNRNNDLLIMIPGNPGLIEFYITYLDLIQQELPSFEILCIAHAGFSGNDDEPQESFDLKFQIEHKYQIIKEFIFKRYNQNQKQVQLYVLTHSMGSFVFQRSLKKLLQDQELKDKFQVKFTGFITPTILDIANSDSGKKVAKAMEFNIPIIPILLFFRVLILLIFGEQQLKKMLGNHLSKQNKDIIGLENSVIGSYKILQSKAVIRQALTMAQEEMHVIDLDESINDWYFQDSTNGFKRWVFFAQDDHWVGNHTRERIIEKYGNDGSEKNENVMIEICRDLDNPIAHSFCVCQSKEFAEITVDRIVGLCGLNNGKKSIE</sequence>
<keyword evidence="3" id="KW-1185">Reference proteome</keyword>
<dbReference type="Pfam" id="PF10230">
    <property type="entry name" value="LIDHydrolase"/>
    <property type="match status" value="1"/>
</dbReference>
<dbReference type="GeneID" id="73469821"/>
<comment type="caution">
    <text evidence="2">The sequence shown here is derived from an EMBL/GenBank/DDBJ whole genome shotgun (WGS) entry which is preliminary data.</text>
</comment>
<reference evidence="2 3" key="1">
    <citation type="journal article" date="2021" name="DNA Res.">
        <title>Genome analysis of Candida subhashii reveals its hybrid nature and dual mitochondrial genome conformations.</title>
        <authorList>
            <person name="Mixao V."/>
            <person name="Hegedusova E."/>
            <person name="Saus E."/>
            <person name="Pryszcz L.P."/>
            <person name="Cillingova A."/>
            <person name="Nosek J."/>
            <person name="Gabaldon T."/>
        </authorList>
    </citation>
    <scope>NUCLEOTIDE SEQUENCE [LARGE SCALE GENOMIC DNA]</scope>
    <source>
        <strain evidence="2 3">CBS 10753</strain>
    </source>
</reference>
<proteinExistence type="predicted"/>
<dbReference type="PANTHER" id="PTHR13390">
    <property type="entry name" value="LIPASE"/>
    <property type="match status" value="1"/>
</dbReference>
<organism evidence="2 3">
    <name type="scientific">[Candida] subhashii</name>
    <dbReference type="NCBI Taxonomy" id="561895"/>
    <lineage>
        <taxon>Eukaryota</taxon>
        <taxon>Fungi</taxon>
        <taxon>Dikarya</taxon>
        <taxon>Ascomycota</taxon>
        <taxon>Saccharomycotina</taxon>
        <taxon>Pichiomycetes</taxon>
        <taxon>Debaryomycetaceae</taxon>
        <taxon>Spathaspora</taxon>
    </lineage>
</organism>
<dbReference type="EMBL" id="JAGSYN010000137">
    <property type="protein sequence ID" value="KAG7663473.1"/>
    <property type="molecule type" value="Genomic_DNA"/>
</dbReference>
<dbReference type="GO" id="GO:0016298">
    <property type="term" value="F:lipase activity"/>
    <property type="evidence" value="ECO:0007669"/>
    <property type="project" value="InterPro"/>
</dbReference>
<protein>
    <recommendedName>
        <fullName evidence="4">Lipid droplet-associated hydrolase</fullName>
    </recommendedName>
</protein>
<dbReference type="PANTHER" id="PTHR13390:SF0">
    <property type="entry name" value="LIPID DROPLET-ASSOCIATED HYDROLASE"/>
    <property type="match status" value="1"/>
</dbReference>
<accession>A0A8J5QN95</accession>
<dbReference type="RefSeq" id="XP_049263705.1">
    <property type="nucleotide sequence ID" value="XM_049406831.1"/>
</dbReference>
<dbReference type="GO" id="GO:0005811">
    <property type="term" value="C:lipid droplet"/>
    <property type="evidence" value="ECO:0007669"/>
    <property type="project" value="InterPro"/>
</dbReference>
<dbReference type="InterPro" id="IPR019363">
    <property type="entry name" value="LDAH"/>
</dbReference>
<evidence type="ECO:0000256" key="1">
    <source>
        <dbReference type="ARBA" id="ARBA00022801"/>
    </source>
</evidence>
<dbReference type="OrthoDB" id="448051at2759"/>
<keyword evidence="1" id="KW-0378">Hydrolase</keyword>
<evidence type="ECO:0000313" key="2">
    <source>
        <dbReference type="EMBL" id="KAG7663473.1"/>
    </source>
</evidence>
<dbReference type="AlphaFoldDB" id="A0A8J5QN95"/>
<evidence type="ECO:0008006" key="4">
    <source>
        <dbReference type="Google" id="ProtNLM"/>
    </source>
</evidence>
<name>A0A8J5QN95_9ASCO</name>
<dbReference type="GO" id="GO:0019915">
    <property type="term" value="P:lipid storage"/>
    <property type="evidence" value="ECO:0007669"/>
    <property type="project" value="InterPro"/>
</dbReference>